<dbReference type="FunFam" id="1.20.1560.10:FF:000066">
    <property type="entry name" value="ABC multidrug transporter (Eurofung)"/>
    <property type="match status" value="1"/>
</dbReference>
<dbReference type="PANTHER" id="PTHR24223">
    <property type="entry name" value="ATP-BINDING CASSETTE SUB-FAMILY C"/>
    <property type="match status" value="1"/>
</dbReference>
<dbReference type="InterPro" id="IPR003439">
    <property type="entry name" value="ABC_transporter-like_ATP-bd"/>
</dbReference>
<reference evidence="16" key="1">
    <citation type="submission" date="2023-06" db="EMBL/GenBank/DDBJ databases">
        <title>Genome-scale phylogeny and comparative genomics of the fungal order Sordariales.</title>
        <authorList>
            <consortium name="Lawrence Berkeley National Laboratory"/>
            <person name="Hensen N."/>
            <person name="Bonometti L."/>
            <person name="Westerberg I."/>
            <person name="Brannstrom I.O."/>
            <person name="Guillou S."/>
            <person name="Cros-Aarteil S."/>
            <person name="Calhoun S."/>
            <person name="Haridas S."/>
            <person name="Kuo A."/>
            <person name="Mondo S."/>
            <person name="Pangilinan J."/>
            <person name="Riley R."/>
            <person name="Labutti K."/>
            <person name="Andreopoulos B."/>
            <person name="Lipzen A."/>
            <person name="Chen C."/>
            <person name="Yanf M."/>
            <person name="Daum C."/>
            <person name="Ng V."/>
            <person name="Clum A."/>
            <person name="Steindorff A."/>
            <person name="Ohm R."/>
            <person name="Martin F."/>
            <person name="Silar P."/>
            <person name="Natvig D."/>
            <person name="Lalanne C."/>
            <person name="Gautier V."/>
            <person name="Ament-Velasquez S.L."/>
            <person name="Kruys A."/>
            <person name="Hutchinson M.I."/>
            <person name="Powell A.J."/>
            <person name="Barry K."/>
            <person name="Miller A.N."/>
            <person name="Grigoriev I.V."/>
            <person name="Debuchy R."/>
            <person name="Gladieux P."/>
            <person name="Thoren M.H."/>
            <person name="Johannesson H."/>
        </authorList>
    </citation>
    <scope>NUCLEOTIDE SEQUENCE</scope>
    <source>
        <strain evidence="16">SMH2532-1</strain>
    </source>
</reference>
<dbReference type="InterPro" id="IPR017871">
    <property type="entry name" value="ABC_transporter-like_CS"/>
</dbReference>
<evidence type="ECO:0000256" key="5">
    <source>
        <dbReference type="ARBA" id="ARBA00022692"/>
    </source>
</evidence>
<evidence type="ECO:0000256" key="4">
    <source>
        <dbReference type="ARBA" id="ARBA00022475"/>
    </source>
</evidence>
<keyword evidence="4" id="KW-1003">Cell membrane</keyword>
<dbReference type="SUPFAM" id="SSF52540">
    <property type="entry name" value="P-loop containing nucleoside triphosphate hydrolases"/>
    <property type="match status" value="2"/>
</dbReference>
<feature type="transmembrane region" description="Helical" evidence="13">
    <location>
        <begin position="1159"/>
        <end position="1178"/>
    </location>
</feature>
<dbReference type="InterPro" id="IPR011527">
    <property type="entry name" value="ABC1_TM_dom"/>
</dbReference>
<evidence type="ECO:0000256" key="9">
    <source>
        <dbReference type="ARBA" id="ARBA00023136"/>
    </source>
</evidence>
<evidence type="ECO:0000256" key="3">
    <source>
        <dbReference type="ARBA" id="ARBA00022448"/>
    </source>
</evidence>
<dbReference type="InterPro" id="IPR027417">
    <property type="entry name" value="P-loop_NTPase"/>
</dbReference>
<name>A0AA39XZR5_9PEZI</name>
<evidence type="ECO:0000256" key="7">
    <source>
        <dbReference type="ARBA" id="ARBA00022840"/>
    </source>
</evidence>
<feature type="transmembrane region" description="Helical" evidence="13">
    <location>
        <begin position="77"/>
        <end position="99"/>
    </location>
</feature>
<feature type="transmembrane region" description="Helical" evidence="13">
    <location>
        <begin position="942"/>
        <end position="971"/>
    </location>
</feature>
<feature type="transmembrane region" description="Helical" evidence="13">
    <location>
        <begin position="36"/>
        <end position="56"/>
    </location>
</feature>
<keyword evidence="6" id="KW-0547">Nucleotide-binding</keyword>
<feature type="transmembrane region" description="Helical" evidence="13">
    <location>
        <begin position="903"/>
        <end position="922"/>
    </location>
</feature>
<dbReference type="GO" id="GO:0140359">
    <property type="term" value="F:ABC-type transporter activity"/>
    <property type="evidence" value="ECO:0007669"/>
    <property type="project" value="InterPro"/>
</dbReference>
<feature type="transmembrane region" description="Helical" evidence="13">
    <location>
        <begin position="327"/>
        <end position="345"/>
    </location>
</feature>
<evidence type="ECO:0000313" key="16">
    <source>
        <dbReference type="EMBL" id="KAK0643218.1"/>
    </source>
</evidence>
<dbReference type="InterPro" id="IPR003593">
    <property type="entry name" value="AAA+_ATPase"/>
</dbReference>
<dbReference type="EMBL" id="JAULSV010000005">
    <property type="protein sequence ID" value="KAK0643218.1"/>
    <property type="molecule type" value="Genomic_DNA"/>
</dbReference>
<evidence type="ECO:0000256" key="8">
    <source>
        <dbReference type="ARBA" id="ARBA00022989"/>
    </source>
</evidence>
<dbReference type="InterPro" id="IPR050173">
    <property type="entry name" value="ABC_transporter_C-like"/>
</dbReference>
<keyword evidence="5 13" id="KW-0812">Transmembrane</keyword>
<keyword evidence="9 13" id="KW-0472">Membrane</keyword>
<keyword evidence="16" id="KW-0378">Hydrolase</keyword>
<dbReference type="PROSITE" id="PS50893">
    <property type="entry name" value="ABC_TRANSPORTER_2"/>
    <property type="match status" value="2"/>
</dbReference>
<dbReference type="Pfam" id="PF24357">
    <property type="entry name" value="TMD0_ABC"/>
    <property type="match status" value="1"/>
</dbReference>
<dbReference type="PANTHER" id="PTHR24223:SF399">
    <property type="entry name" value="ABC TRANSPORTER ATNG"/>
    <property type="match status" value="1"/>
</dbReference>
<feature type="transmembrane region" description="Helical" evidence="13">
    <location>
        <begin position="545"/>
        <end position="564"/>
    </location>
</feature>
<dbReference type="Gene3D" id="1.20.1560.10">
    <property type="entry name" value="ABC transporter type 1, transmembrane domain"/>
    <property type="match status" value="2"/>
</dbReference>
<feature type="region of interest" description="Disordered" evidence="12">
    <location>
        <begin position="848"/>
        <end position="886"/>
    </location>
</feature>
<protein>
    <submittedName>
        <fullName evidence="16">P-loop containing nucleoside triphosphate hydrolase protein</fullName>
    </submittedName>
</protein>
<comment type="similarity">
    <text evidence="2">Belongs to the ABC transporter superfamily. ABCC family. Conjugate transporter (TC 3.A.1.208) subfamily.</text>
</comment>
<feature type="domain" description="ABC transporter" evidence="14">
    <location>
        <begin position="1223"/>
        <end position="1458"/>
    </location>
</feature>
<evidence type="ECO:0000313" key="17">
    <source>
        <dbReference type="Proteomes" id="UP001174936"/>
    </source>
</evidence>
<dbReference type="PROSITE" id="PS00211">
    <property type="entry name" value="ABC_TRANSPORTER_1"/>
    <property type="match status" value="2"/>
</dbReference>
<feature type="domain" description="ABC transmembrane type-1" evidence="15">
    <location>
        <begin position="927"/>
        <end position="1186"/>
    </location>
</feature>
<feature type="transmembrane region" description="Helical" evidence="13">
    <location>
        <begin position="111"/>
        <end position="130"/>
    </location>
</feature>
<dbReference type="Pfam" id="PF00664">
    <property type="entry name" value="ABC_membrane"/>
    <property type="match status" value="2"/>
</dbReference>
<evidence type="ECO:0000256" key="12">
    <source>
        <dbReference type="SAM" id="MobiDB-lite"/>
    </source>
</evidence>
<organism evidence="16 17">
    <name type="scientific">Cercophora newfieldiana</name>
    <dbReference type="NCBI Taxonomy" id="92897"/>
    <lineage>
        <taxon>Eukaryota</taxon>
        <taxon>Fungi</taxon>
        <taxon>Dikarya</taxon>
        <taxon>Ascomycota</taxon>
        <taxon>Pezizomycotina</taxon>
        <taxon>Sordariomycetes</taxon>
        <taxon>Sordariomycetidae</taxon>
        <taxon>Sordariales</taxon>
        <taxon>Lasiosphaeriaceae</taxon>
        <taxon>Cercophora</taxon>
    </lineage>
</organism>
<keyword evidence="8 13" id="KW-1133">Transmembrane helix</keyword>
<dbReference type="GO" id="GO:0005886">
    <property type="term" value="C:plasma membrane"/>
    <property type="evidence" value="ECO:0007669"/>
    <property type="project" value="UniProtKB-SubCell"/>
</dbReference>
<keyword evidence="7" id="KW-0067">ATP-binding</keyword>
<evidence type="ECO:0000256" key="1">
    <source>
        <dbReference type="ARBA" id="ARBA00004651"/>
    </source>
</evidence>
<dbReference type="SUPFAM" id="SSF90123">
    <property type="entry name" value="ABC transporter transmembrane region"/>
    <property type="match status" value="2"/>
</dbReference>
<dbReference type="GO" id="GO:0016887">
    <property type="term" value="F:ATP hydrolysis activity"/>
    <property type="evidence" value="ECO:0007669"/>
    <property type="project" value="InterPro"/>
</dbReference>
<feature type="transmembrane region" description="Helical" evidence="13">
    <location>
        <begin position="1017"/>
        <end position="1038"/>
    </location>
</feature>
<evidence type="ECO:0000256" key="13">
    <source>
        <dbReference type="SAM" id="Phobius"/>
    </source>
</evidence>
<feature type="domain" description="ABC transporter" evidence="14">
    <location>
        <begin position="627"/>
        <end position="855"/>
    </location>
</feature>
<dbReference type="GO" id="GO:0005524">
    <property type="term" value="F:ATP binding"/>
    <property type="evidence" value="ECO:0007669"/>
    <property type="project" value="UniProtKB-KW"/>
</dbReference>
<dbReference type="FunFam" id="3.40.50.300:FF:002145">
    <property type="entry name" value="ABC transporter (MsbA subfamily)"/>
    <property type="match status" value="1"/>
</dbReference>
<dbReference type="Pfam" id="PF00005">
    <property type="entry name" value="ABC_tran"/>
    <property type="match status" value="2"/>
</dbReference>
<evidence type="ECO:0000259" key="14">
    <source>
        <dbReference type="PROSITE" id="PS50893"/>
    </source>
</evidence>
<sequence length="1464" mass="159537">MALNFNGTTAMSSSDHLFGPQLPTHFDFTLTFEHSILSLPPSALFLLFAAYTVSSLHQRSHNRYDLNENVILRSGSLYVSKILACILLCCFQLAVVIQWGVYAAASKSHGVAVGSSVLSFLCSVMLTALVDASHRASVAPSLLTGAYLFLTTVFDLAQARSLYLRYLNGAGRGFLGLGVTFTLGLVAKGVLLLLEEMPKVKRTNPLAKTAGPETVSGAVNRTLFVWLNGLFLRGYKSLLGVGDLDNIPAKFKSERLLNKLEPQWETAKAKGTPGKNDFVWATMKSFAGIIFLAVPPRLVQGALTFTQPLLMKEVILYVGSGQTNPEIARGLIGATVLIYVGMAVAECVHMHLVYQTLTMVRGALVGIIFKKTVGLGEKELEDGASVTLMSTDVEGVEMGLLLMHSMWVSPIEVGVGMYLLYREVGIPCFLAVFPILVATALNERIAKKIGPAKMAWNQGIQERVSATSSMLGQMKGIKMSGLGRFFAKHVQSLRDEEIKLSKTFRMSTILLNLIMDMVDRFTPIIVITGAVFWTRGDDRELPVAQAFTSITIVALVAQPMNHLLATRTLLQGTLASFTRIQSYLLLPDKKEYREFVDIRFPEAATPDSKHKEAIELNEIPADGEPTVEIRNATFETTDGKVLLRDANLVVKDGSCHMIAGLVGSGKSSVLKAIMGELKLTRGSVQVKESSVAYCAQSPWLRNVTIRENIVGGANLGFDADWFARVVQACALDQDFADIPDWDNSLVGSGGVILSGGQKQRVALARAVYSHKKLVVLDDVFSGLDHKTSSFVFDQLLGAGGLLRQPQQTVILTTNQPRVLSFADSVSTVQSSTLKTVKKEAILSSIDEDITSTSSSSDEKPRPQSQDSKPAGFGPAQKAEDEAHSDLKRQTGDTSLYKYYFQSVGWKLATIFVASSILCAGIWRMPQVWLKIWTDHGTGNDTALYYGVYVGFAVVGSLAAFTHFAFFFFVFIPKSSKHLHFIILDTVLKAPLYFFTTVDSGITLNRFSQDLTLIDQRLPMSLLFTAFLLLDIIASMALIVSGAQYSASMLPFILTALYFLQKFYLRTSRQMRFLEIEAKSPLYTHFTETLAGAVTVRAFGWERAFLEENQRRLDASQKPLYLMYCLQRWLGVVLDLLVTSLAVGLVSFAVLFTLTSSSSAIGLSFVSIVGFSQALSGFIQMWTQLEMSLGAIARVRTFVSSTPRESLPSETLPPPPGWPTSGDITITNLTASYSPDLPPTLNGLSLSIPPGSHVAVVGRTGSGKSSLLLTLARLLDISSGTIEIDGIDISRIPREEIRRCIASLPQDPVTVPGTVRTNLSPLASESAAPDADLISALTKAQIWDLISSRGGLDAQMDSVNLSPGQRQLFCLAAASVRKAKVVLLDEVTGSVDWETDKEVRRTLMGEELKGCTVVEVVHRVEMVMGYDVVVVMDGGKVVEVGAPRELVGKEDGVFRVLWEGGSKES</sequence>
<dbReference type="PROSITE" id="PS50929">
    <property type="entry name" value="ABC_TM1F"/>
    <property type="match status" value="2"/>
</dbReference>
<evidence type="ECO:0000259" key="15">
    <source>
        <dbReference type="PROSITE" id="PS50929"/>
    </source>
</evidence>
<gene>
    <name evidence="16" type="ORF">B0T16DRAFT_376882</name>
</gene>
<proteinExistence type="inferred from homology"/>
<dbReference type="Gene3D" id="3.40.50.300">
    <property type="entry name" value="P-loop containing nucleotide triphosphate hydrolases"/>
    <property type="match status" value="2"/>
</dbReference>
<feature type="transmembrane region" description="Helical" evidence="13">
    <location>
        <begin position="424"/>
        <end position="441"/>
    </location>
</feature>
<feature type="transmembrane region" description="Helical" evidence="13">
    <location>
        <begin position="1044"/>
        <end position="1064"/>
    </location>
</feature>
<dbReference type="InterPro" id="IPR044726">
    <property type="entry name" value="ABCC_6TM_D2"/>
</dbReference>
<comment type="subcellular location">
    <subcellularLocation>
        <location evidence="1">Cell membrane</location>
        <topology evidence="1">Multi-pass membrane protein</topology>
    </subcellularLocation>
</comment>
<dbReference type="CDD" id="cd18579">
    <property type="entry name" value="ABC_6TM_ABCC_D1"/>
    <property type="match status" value="1"/>
</dbReference>
<feature type="transmembrane region" description="Helical" evidence="13">
    <location>
        <begin position="509"/>
        <end position="533"/>
    </location>
</feature>
<dbReference type="CDD" id="cd18580">
    <property type="entry name" value="ABC_6TM_ABCC_D2"/>
    <property type="match status" value="1"/>
</dbReference>
<dbReference type="Proteomes" id="UP001174936">
    <property type="component" value="Unassembled WGS sequence"/>
</dbReference>
<keyword evidence="17" id="KW-1185">Reference proteome</keyword>
<dbReference type="InterPro" id="IPR036640">
    <property type="entry name" value="ABC1_TM_sf"/>
</dbReference>
<keyword evidence="3" id="KW-0813">Transport</keyword>
<comment type="caution">
    <text evidence="16">The sequence shown here is derived from an EMBL/GenBank/DDBJ whole genome shotgun (WGS) entry which is preliminary data.</text>
</comment>
<feature type="transmembrane region" description="Helical" evidence="13">
    <location>
        <begin position="137"/>
        <end position="154"/>
    </location>
</feature>
<dbReference type="InterPro" id="IPR044746">
    <property type="entry name" value="ABCC_6TM_D1"/>
</dbReference>
<evidence type="ECO:0000256" key="10">
    <source>
        <dbReference type="ARBA" id="ARBA00023180"/>
    </source>
</evidence>
<dbReference type="SMART" id="SM00382">
    <property type="entry name" value="AAA"/>
    <property type="match status" value="2"/>
</dbReference>
<dbReference type="InterPro" id="IPR056227">
    <property type="entry name" value="TMD0_ABC"/>
</dbReference>
<feature type="transmembrane region" description="Helical" evidence="13">
    <location>
        <begin position="174"/>
        <end position="194"/>
    </location>
</feature>
<feature type="transmembrane region" description="Helical" evidence="13">
    <location>
        <begin position="1128"/>
        <end position="1153"/>
    </location>
</feature>
<dbReference type="FunFam" id="1.20.1560.10:FF:000055">
    <property type="entry name" value="ABC multidrug transporter (Eurofung)"/>
    <property type="match status" value="1"/>
</dbReference>
<evidence type="ECO:0000256" key="11">
    <source>
        <dbReference type="ARBA" id="ARBA00059074"/>
    </source>
</evidence>
<keyword evidence="10" id="KW-0325">Glycoprotein</keyword>
<evidence type="ECO:0000256" key="2">
    <source>
        <dbReference type="ARBA" id="ARBA00009726"/>
    </source>
</evidence>
<accession>A0AA39XZR5</accession>
<feature type="domain" description="ABC transmembrane type-1" evidence="15">
    <location>
        <begin position="298"/>
        <end position="572"/>
    </location>
</feature>
<comment type="function">
    <text evidence="11">ABC-type transporter; part of the gene cluster that mediates the biosynthesis of the phomopsins, a group of hexapeptide mycotoxins which infects lupins and causes lupinosis disease in livestock.</text>
</comment>
<evidence type="ECO:0000256" key="6">
    <source>
        <dbReference type="ARBA" id="ARBA00022741"/>
    </source>
</evidence>
<feature type="compositionally biased region" description="Basic and acidic residues" evidence="12">
    <location>
        <begin position="877"/>
        <end position="886"/>
    </location>
</feature>